<proteinExistence type="predicted"/>
<feature type="transmembrane region" description="Helical" evidence="1">
    <location>
        <begin position="331"/>
        <end position="348"/>
    </location>
</feature>
<evidence type="ECO:0000313" key="2">
    <source>
        <dbReference type="EMBL" id="OKH20108.1"/>
    </source>
</evidence>
<evidence type="ECO:0008006" key="4">
    <source>
        <dbReference type="Google" id="ProtNLM"/>
    </source>
</evidence>
<protein>
    <recommendedName>
        <fullName evidence="4">Glycosyltransferase RgtA/B/C/D-like domain-containing protein</fullName>
    </recommendedName>
</protein>
<evidence type="ECO:0000256" key="1">
    <source>
        <dbReference type="SAM" id="Phobius"/>
    </source>
</evidence>
<dbReference type="STRING" id="1921803.NIES593_20005"/>
<reference evidence="2 3" key="1">
    <citation type="submission" date="2016-11" db="EMBL/GenBank/DDBJ databases">
        <title>Draft Genome Sequences of Nine Cyanobacterial Strains from Diverse Habitats.</title>
        <authorList>
            <person name="Zhu T."/>
            <person name="Hou S."/>
            <person name="Lu X."/>
            <person name="Hess W.R."/>
        </authorList>
    </citation>
    <scope>NUCLEOTIDE SEQUENCE [LARGE SCALE GENOMIC DNA]</scope>
    <source>
        <strain evidence="2 3">NIES-593</strain>
    </source>
</reference>
<name>A0A1U7H991_9CYAN</name>
<dbReference type="EMBL" id="MRCB01000035">
    <property type="protein sequence ID" value="OKH20108.1"/>
    <property type="molecule type" value="Genomic_DNA"/>
</dbReference>
<sequence length="502" mass="56413">MKTVIKISLIALLWIIAVSPGTIYGDTLIRLEMAHAWRTGREEVTLTPDNKPKSRLDSPGVSGVGGKRYTTYDAGQSLLMLPGDWLGSQLHRLLSQQDENFLRRLVVSFLIFIPLNLAAVLTCFWLLRLFDFNERIAGLASLTWLLSTTVLTYVQNPQQNNQILLFVTIGYAAALACVRHGKLHFAFLSGLALGAVILIRSSSIIHVLTVFLFLVGCLVYQNREKLKSMQAAGLWIIGLLPLSMLGRVIDYLRFGSFWTTGQNLWAKQVKTDPIFAGLPPLPADYPFINPPQFGIWGVLFSPAKSIFIYDPLLLPCLLLGAFLWKKLSPYMQWYLLCGIFNLALHIALTSKLDFWHGDAAWGARYHVTSVHLLLIPLIALLIERLLSVKGLSRWLIQSLLVLAIMMQMTSVVLRPVAEGNQIYFANPQSFLEFRWGERITNIGCLIDRSFSPECPSKLNSNLSNKLSLLPFNFTRGRNFIFIVWGLILIVAIASTVRFCFQG</sequence>
<gene>
    <name evidence="2" type="ORF">NIES593_20005</name>
</gene>
<dbReference type="Proteomes" id="UP000186868">
    <property type="component" value="Unassembled WGS sequence"/>
</dbReference>
<evidence type="ECO:0000313" key="3">
    <source>
        <dbReference type="Proteomes" id="UP000186868"/>
    </source>
</evidence>
<feature type="transmembrane region" description="Helical" evidence="1">
    <location>
        <begin position="205"/>
        <end position="220"/>
    </location>
</feature>
<feature type="transmembrane region" description="Helical" evidence="1">
    <location>
        <begin position="160"/>
        <end position="178"/>
    </location>
</feature>
<dbReference type="AlphaFoldDB" id="A0A1U7H991"/>
<dbReference type="OrthoDB" id="526808at2"/>
<accession>A0A1U7H991</accession>
<keyword evidence="3" id="KW-1185">Reference proteome</keyword>
<feature type="transmembrane region" description="Helical" evidence="1">
    <location>
        <begin position="306"/>
        <end position="324"/>
    </location>
</feature>
<keyword evidence="1" id="KW-0812">Transmembrane</keyword>
<feature type="transmembrane region" description="Helical" evidence="1">
    <location>
        <begin position="105"/>
        <end position="127"/>
    </location>
</feature>
<feature type="transmembrane region" description="Helical" evidence="1">
    <location>
        <begin position="394"/>
        <end position="413"/>
    </location>
</feature>
<feature type="transmembrane region" description="Helical" evidence="1">
    <location>
        <begin position="232"/>
        <end position="249"/>
    </location>
</feature>
<feature type="transmembrane region" description="Helical" evidence="1">
    <location>
        <begin position="363"/>
        <end position="382"/>
    </location>
</feature>
<keyword evidence="1" id="KW-0472">Membrane</keyword>
<comment type="caution">
    <text evidence="2">The sequence shown here is derived from an EMBL/GenBank/DDBJ whole genome shotgun (WGS) entry which is preliminary data.</text>
</comment>
<feature type="transmembrane region" description="Helical" evidence="1">
    <location>
        <begin position="479"/>
        <end position="500"/>
    </location>
</feature>
<organism evidence="2 3">
    <name type="scientific">Hydrococcus rivularis NIES-593</name>
    <dbReference type="NCBI Taxonomy" id="1921803"/>
    <lineage>
        <taxon>Bacteria</taxon>
        <taxon>Bacillati</taxon>
        <taxon>Cyanobacteriota</taxon>
        <taxon>Cyanophyceae</taxon>
        <taxon>Pleurocapsales</taxon>
        <taxon>Hydrococcaceae</taxon>
        <taxon>Hydrococcus</taxon>
    </lineage>
</organism>
<keyword evidence="1" id="KW-1133">Transmembrane helix</keyword>